<evidence type="ECO:0000313" key="3">
    <source>
        <dbReference type="Proteomes" id="UP000297299"/>
    </source>
</evidence>
<protein>
    <submittedName>
        <fullName evidence="2">Uncharacterized protein</fullName>
    </submittedName>
</protein>
<dbReference type="Proteomes" id="UP000297299">
    <property type="component" value="Unassembled WGS sequence"/>
</dbReference>
<dbReference type="AlphaFoldDB" id="A0A4Y8CCD1"/>
<reference evidence="2 3" key="1">
    <citation type="submission" date="2017-11" db="EMBL/GenBank/DDBJ databases">
        <title>Comparative genomics of Botrytis spp.</title>
        <authorList>
            <person name="Valero-Jimenez C.A."/>
            <person name="Tapia P."/>
            <person name="Veloso J."/>
            <person name="Silva-Moreno E."/>
            <person name="Staats M."/>
            <person name="Valdes J.H."/>
            <person name="Van Kan J.A.L."/>
        </authorList>
    </citation>
    <scope>NUCLEOTIDE SEQUENCE [LARGE SCALE GENOMIC DNA]</scope>
    <source>
        <strain evidence="2 3">MUCL2830</strain>
    </source>
</reference>
<organism evidence="2 3">
    <name type="scientific">Botryotinia calthae</name>
    <dbReference type="NCBI Taxonomy" id="38488"/>
    <lineage>
        <taxon>Eukaryota</taxon>
        <taxon>Fungi</taxon>
        <taxon>Dikarya</taxon>
        <taxon>Ascomycota</taxon>
        <taxon>Pezizomycotina</taxon>
        <taxon>Leotiomycetes</taxon>
        <taxon>Helotiales</taxon>
        <taxon>Sclerotiniaceae</taxon>
        <taxon>Botryotinia</taxon>
    </lineage>
</organism>
<comment type="caution">
    <text evidence="2">The sequence shown here is derived from an EMBL/GenBank/DDBJ whole genome shotgun (WGS) entry which is preliminary data.</text>
</comment>
<sequence length="132" mass="15228">MPERRGIVSHLFLHHYRNGRIMDRASQVLTRDIPSSIPRSYRALADHGNVPHSTLHHCARGRPSMEEKAQGQQYLRPYEEDVIVNYPPSTYHRQTPQASRTELNKGSRETPSRTHSTKSQSIGLEPSREKYL</sequence>
<feature type="region of interest" description="Disordered" evidence="1">
    <location>
        <begin position="46"/>
        <end position="72"/>
    </location>
</feature>
<feature type="compositionally biased region" description="Basic and acidic residues" evidence="1">
    <location>
        <begin position="102"/>
        <end position="112"/>
    </location>
</feature>
<feature type="compositionally biased region" description="Polar residues" evidence="1">
    <location>
        <begin position="113"/>
        <end position="122"/>
    </location>
</feature>
<feature type="region of interest" description="Disordered" evidence="1">
    <location>
        <begin position="85"/>
        <end position="132"/>
    </location>
</feature>
<proteinExistence type="predicted"/>
<accession>A0A4Y8CCD1</accession>
<dbReference type="EMBL" id="PHWZ01001463">
    <property type="protein sequence ID" value="TEY23576.1"/>
    <property type="molecule type" value="Genomic_DNA"/>
</dbReference>
<gene>
    <name evidence="2" type="ORF">BOTCAL_1467g00010</name>
</gene>
<keyword evidence="3" id="KW-1185">Reference proteome</keyword>
<feature type="compositionally biased region" description="Polar residues" evidence="1">
    <location>
        <begin position="87"/>
        <end position="101"/>
    </location>
</feature>
<evidence type="ECO:0000313" key="2">
    <source>
        <dbReference type="EMBL" id="TEY23576.1"/>
    </source>
</evidence>
<dbReference type="OrthoDB" id="5420958at2759"/>
<evidence type="ECO:0000256" key="1">
    <source>
        <dbReference type="SAM" id="MobiDB-lite"/>
    </source>
</evidence>
<name>A0A4Y8CCD1_9HELO</name>